<dbReference type="PROSITE" id="PS50994">
    <property type="entry name" value="INTEGRASE"/>
    <property type="match status" value="1"/>
</dbReference>
<comment type="caution">
    <text evidence="2">The sequence shown here is derived from an EMBL/GenBank/DDBJ whole genome shotgun (WGS) entry which is preliminary data.</text>
</comment>
<dbReference type="Pfam" id="PF24626">
    <property type="entry name" value="SH3_Tf2-1"/>
    <property type="match status" value="1"/>
</dbReference>
<dbReference type="InterPro" id="IPR056924">
    <property type="entry name" value="SH3_Tf2-1"/>
</dbReference>
<reference evidence="3" key="1">
    <citation type="journal article" date="2019" name="Plant Biotechnol. J.">
        <title>Genome sequencing of the Australian wild diploid species Gossypium australe highlights disease resistance and delayed gland morphogenesis.</title>
        <authorList>
            <person name="Cai Y."/>
            <person name="Cai X."/>
            <person name="Wang Q."/>
            <person name="Wang P."/>
            <person name="Zhang Y."/>
            <person name="Cai C."/>
            <person name="Xu Y."/>
            <person name="Wang K."/>
            <person name="Zhou Z."/>
            <person name="Wang C."/>
            <person name="Geng S."/>
            <person name="Li B."/>
            <person name="Dong Q."/>
            <person name="Hou Y."/>
            <person name="Wang H."/>
            <person name="Ai P."/>
            <person name="Liu Z."/>
            <person name="Yi F."/>
            <person name="Sun M."/>
            <person name="An G."/>
            <person name="Cheng J."/>
            <person name="Zhang Y."/>
            <person name="Shi Q."/>
            <person name="Xie Y."/>
            <person name="Shi X."/>
            <person name="Chang Y."/>
            <person name="Huang F."/>
            <person name="Chen Y."/>
            <person name="Hong S."/>
            <person name="Mi L."/>
            <person name="Sun Q."/>
            <person name="Zhang L."/>
            <person name="Zhou B."/>
            <person name="Peng R."/>
            <person name="Zhang X."/>
            <person name="Liu F."/>
        </authorList>
    </citation>
    <scope>NUCLEOTIDE SEQUENCE [LARGE SCALE GENOMIC DNA]</scope>
    <source>
        <strain evidence="3">cv. PA1801</strain>
    </source>
</reference>
<dbReference type="OrthoDB" id="1909122at2759"/>
<dbReference type="InterPro" id="IPR001584">
    <property type="entry name" value="Integrase_cat-core"/>
</dbReference>
<sequence>MDCVTGLPLSASKKNAIWVIVDRLTKSAHFIAVRTNWSLQKLAEFYIRENVRLHGILVSIIFERDPLFTSRFWRQLHESLGTRLHFSTTFHQQTDRKSERVIQILKDILRACVIDFESGWECYLPLAEFVYNNSFQSSIQMAPYEALYGRRCRSPKSYADLKHRDIEYSVGDKVFLKVSPWKKILRFDRKGKLSPRFIGPNEIVERVGSVAYHLALPLELQKIHDVFHVFMLRRYQSDPSHAISTEDIEI</sequence>
<gene>
    <name evidence="2" type="ORF">EPI10_006464</name>
</gene>
<dbReference type="GO" id="GO:0015074">
    <property type="term" value="P:DNA integration"/>
    <property type="evidence" value="ECO:0007669"/>
    <property type="project" value="InterPro"/>
</dbReference>
<evidence type="ECO:0000313" key="3">
    <source>
        <dbReference type="Proteomes" id="UP000325315"/>
    </source>
</evidence>
<dbReference type="InterPro" id="IPR012337">
    <property type="entry name" value="RNaseH-like_sf"/>
</dbReference>
<dbReference type="SUPFAM" id="SSF53098">
    <property type="entry name" value="Ribonuclease H-like"/>
    <property type="match status" value="1"/>
</dbReference>
<dbReference type="Gene3D" id="3.30.420.10">
    <property type="entry name" value="Ribonuclease H-like superfamily/Ribonuclease H"/>
    <property type="match status" value="1"/>
</dbReference>
<proteinExistence type="predicted"/>
<evidence type="ECO:0000259" key="1">
    <source>
        <dbReference type="PROSITE" id="PS50994"/>
    </source>
</evidence>
<dbReference type="GO" id="GO:0003676">
    <property type="term" value="F:nucleic acid binding"/>
    <property type="evidence" value="ECO:0007669"/>
    <property type="project" value="InterPro"/>
</dbReference>
<organism evidence="2 3">
    <name type="scientific">Gossypium australe</name>
    <dbReference type="NCBI Taxonomy" id="47621"/>
    <lineage>
        <taxon>Eukaryota</taxon>
        <taxon>Viridiplantae</taxon>
        <taxon>Streptophyta</taxon>
        <taxon>Embryophyta</taxon>
        <taxon>Tracheophyta</taxon>
        <taxon>Spermatophyta</taxon>
        <taxon>Magnoliopsida</taxon>
        <taxon>eudicotyledons</taxon>
        <taxon>Gunneridae</taxon>
        <taxon>Pentapetalae</taxon>
        <taxon>rosids</taxon>
        <taxon>malvids</taxon>
        <taxon>Malvales</taxon>
        <taxon>Malvaceae</taxon>
        <taxon>Malvoideae</taxon>
        <taxon>Gossypium</taxon>
    </lineage>
</organism>
<dbReference type="PANTHER" id="PTHR45835">
    <property type="entry name" value="YALI0A06105P"/>
    <property type="match status" value="1"/>
</dbReference>
<dbReference type="InterPro" id="IPR036397">
    <property type="entry name" value="RNaseH_sf"/>
</dbReference>
<protein>
    <submittedName>
        <fullName evidence="2">Retrotransposon protein, Ty3-gypsy subclass</fullName>
    </submittedName>
</protein>
<accession>A0A5B6WR66</accession>
<evidence type="ECO:0000313" key="2">
    <source>
        <dbReference type="EMBL" id="KAA3484379.1"/>
    </source>
</evidence>
<name>A0A5B6WR66_9ROSI</name>
<dbReference type="EMBL" id="SMMG02000002">
    <property type="protein sequence ID" value="KAA3484379.1"/>
    <property type="molecule type" value="Genomic_DNA"/>
</dbReference>
<dbReference type="Proteomes" id="UP000325315">
    <property type="component" value="Unassembled WGS sequence"/>
</dbReference>
<keyword evidence="3" id="KW-1185">Reference proteome</keyword>
<dbReference type="AlphaFoldDB" id="A0A5B6WR66"/>
<feature type="domain" description="Integrase catalytic" evidence="1">
    <location>
        <begin position="1"/>
        <end position="151"/>
    </location>
</feature>
<dbReference type="PANTHER" id="PTHR45835:SF99">
    <property type="entry name" value="CHROMO DOMAIN-CONTAINING PROTEIN-RELATED"/>
    <property type="match status" value="1"/>
</dbReference>